<keyword evidence="6 10" id="KW-0812">Transmembrane</keyword>
<dbReference type="InterPro" id="IPR011990">
    <property type="entry name" value="TPR-like_helical_dom_sf"/>
</dbReference>
<evidence type="ECO:0000256" key="5">
    <source>
        <dbReference type="ARBA" id="ARBA00022519"/>
    </source>
</evidence>
<comment type="pathway">
    <text evidence="3">Porphyrin-containing compound metabolism; protoheme biosynthesis.</text>
</comment>
<sequence length="405" mass="44579">MRALIWLIALFALAAGLAMVAGLNQGYVLMVLPPWRMQLSLNFFLLLALGGFLLAYFLLRLFSRTVALPSRVSSWRERRRRDKGGKALRDALLALFEGRYAQALKAAAAAHGAGNQPGAAALVAVRAAHALSDDNRYRHWLAAAEEEGEEVRVARLMTEAELALKDHRYAEAQERLQSIEIEGPGRVAVERLGVEAAAALGNWEELLRLTRQLRKQKALTVEQAAPLVRRAHLGRMREIGADGALLAAYWQDVPTEEQRDRLLVEQAAPLLAAAGQGALLRPALERMLDERWDSALARLYGECAVEPDDAVACLMKAEGWLKAHPRDVNLLYALGQLSLTAQLWGKAKAYLEASLGIEPTLETRLALAHLFERIEQSDEAQLQYRAAAEIVAGRHSTALVPVSTD</sequence>
<name>A0A7X7R760_9RHOO</name>
<dbReference type="Proteomes" id="UP000536534">
    <property type="component" value="Unassembled WGS sequence"/>
</dbReference>
<accession>A0A7X7R760</accession>
<evidence type="ECO:0000313" key="12">
    <source>
        <dbReference type="EMBL" id="NLF52933.1"/>
    </source>
</evidence>
<evidence type="ECO:0000256" key="6">
    <source>
        <dbReference type="ARBA" id="ARBA00022692"/>
    </source>
</evidence>
<dbReference type="InterPro" id="IPR010817">
    <property type="entry name" value="HemY_N"/>
</dbReference>
<keyword evidence="4" id="KW-1003">Cell membrane</keyword>
<evidence type="ECO:0000256" key="4">
    <source>
        <dbReference type="ARBA" id="ARBA00022475"/>
    </source>
</evidence>
<feature type="domain" description="HemY N-terminal" evidence="11">
    <location>
        <begin position="26"/>
        <end position="130"/>
    </location>
</feature>
<feature type="transmembrane region" description="Helical" evidence="10">
    <location>
        <begin position="42"/>
        <end position="62"/>
    </location>
</feature>
<dbReference type="InterPro" id="IPR005254">
    <property type="entry name" value="Heme_biosyn_assoc_TPR_pro"/>
</dbReference>
<keyword evidence="8 10" id="KW-0472">Membrane</keyword>
<dbReference type="EMBL" id="JAAYYV010000019">
    <property type="protein sequence ID" value="NLF52933.1"/>
    <property type="molecule type" value="Genomic_DNA"/>
</dbReference>
<keyword evidence="5" id="KW-0997">Cell inner membrane</keyword>
<gene>
    <name evidence="12" type="ORF">GX576_00750</name>
</gene>
<comment type="function">
    <text evidence="1">Involved in a late step of protoheme IX synthesis.</text>
</comment>
<reference evidence="12 13" key="1">
    <citation type="journal article" date="2020" name="Biotechnol. Biofuels">
        <title>New insights from the biogas microbiome by comprehensive genome-resolved metagenomics of nearly 1600 species originating from multiple anaerobic digesters.</title>
        <authorList>
            <person name="Campanaro S."/>
            <person name="Treu L."/>
            <person name="Rodriguez-R L.M."/>
            <person name="Kovalovszki A."/>
            <person name="Ziels R.M."/>
            <person name="Maus I."/>
            <person name="Zhu X."/>
            <person name="Kougias P.G."/>
            <person name="Basile A."/>
            <person name="Luo G."/>
            <person name="Schluter A."/>
            <person name="Konstantinidis K.T."/>
            <person name="Angelidaki I."/>
        </authorList>
    </citation>
    <scope>NUCLEOTIDE SEQUENCE [LARGE SCALE GENOMIC DNA]</scope>
    <source>
        <strain evidence="12">AS06rmzACSIP_256</strain>
    </source>
</reference>
<dbReference type="UniPathway" id="UPA00252"/>
<evidence type="ECO:0000256" key="3">
    <source>
        <dbReference type="ARBA" id="ARBA00004744"/>
    </source>
</evidence>
<dbReference type="RefSeq" id="WP_068803774.1">
    <property type="nucleotide sequence ID" value="NZ_MBFM01000001.1"/>
</dbReference>
<evidence type="ECO:0000259" key="11">
    <source>
        <dbReference type="Pfam" id="PF07219"/>
    </source>
</evidence>
<evidence type="ECO:0000256" key="9">
    <source>
        <dbReference type="ARBA" id="ARBA00023244"/>
    </source>
</evidence>
<protein>
    <submittedName>
        <fullName evidence="12">Heme biosynthesis protein HemY</fullName>
    </submittedName>
</protein>
<evidence type="ECO:0000256" key="2">
    <source>
        <dbReference type="ARBA" id="ARBA00004429"/>
    </source>
</evidence>
<dbReference type="NCBIfam" id="TIGR00540">
    <property type="entry name" value="TPR_hemY_coli"/>
    <property type="match status" value="1"/>
</dbReference>
<comment type="subcellular location">
    <subcellularLocation>
        <location evidence="2">Cell inner membrane</location>
        <topology evidence="2">Multi-pass membrane protein</topology>
    </subcellularLocation>
</comment>
<keyword evidence="7 10" id="KW-1133">Transmembrane helix</keyword>
<dbReference type="AlphaFoldDB" id="A0A7X7R760"/>
<dbReference type="SUPFAM" id="SSF48452">
    <property type="entry name" value="TPR-like"/>
    <property type="match status" value="1"/>
</dbReference>
<dbReference type="Pfam" id="PF07219">
    <property type="entry name" value="HemY_N"/>
    <property type="match status" value="1"/>
</dbReference>
<dbReference type="GO" id="GO:0006779">
    <property type="term" value="P:porphyrin-containing compound biosynthetic process"/>
    <property type="evidence" value="ECO:0007669"/>
    <property type="project" value="UniProtKB-KW"/>
</dbReference>
<keyword evidence="9" id="KW-0627">Porphyrin biosynthesis</keyword>
<evidence type="ECO:0000256" key="1">
    <source>
        <dbReference type="ARBA" id="ARBA00002962"/>
    </source>
</evidence>
<dbReference type="GO" id="GO:0042168">
    <property type="term" value="P:heme metabolic process"/>
    <property type="evidence" value="ECO:0007669"/>
    <property type="project" value="InterPro"/>
</dbReference>
<evidence type="ECO:0000256" key="8">
    <source>
        <dbReference type="ARBA" id="ARBA00023136"/>
    </source>
</evidence>
<dbReference type="Gene3D" id="1.25.40.10">
    <property type="entry name" value="Tetratricopeptide repeat domain"/>
    <property type="match status" value="1"/>
</dbReference>
<evidence type="ECO:0000256" key="10">
    <source>
        <dbReference type="SAM" id="Phobius"/>
    </source>
</evidence>
<dbReference type="OrthoDB" id="7053339at2"/>
<organism evidence="12 13">
    <name type="scientific">Thauera phenolivorans</name>
    <dbReference type="NCBI Taxonomy" id="1792543"/>
    <lineage>
        <taxon>Bacteria</taxon>
        <taxon>Pseudomonadati</taxon>
        <taxon>Pseudomonadota</taxon>
        <taxon>Betaproteobacteria</taxon>
        <taxon>Rhodocyclales</taxon>
        <taxon>Zoogloeaceae</taxon>
        <taxon>Thauera</taxon>
    </lineage>
</organism>
<dbReference type="GO" id="GO:0005886">
    <property type="term" value="C:plasma membrane"/>
    <property type="evidence" value="ECO:0007669"/>
    <property type="project" value="UniProtKB-SubCell"/>
</dbReference>
<comment type="caution">
    <text evidence="12">The sequence shown here is derived from an EMBL/GenBank/DDBJ whole genome shotgun (WGS) entry which is preliminary data.</text>
</comment>
<evidence type="ECO:0000256" key="7">
    <source>
        <dbReference type="ARBA" id="ARBA00022989"/>
    </source>
</evidence>
<evidence type="ECO:0000313" key="13">
    <source>
        <dbReference type="Proteomes" id="UP000536534"/>
    </source>
</evidence>
<proteinExistence type="predicted"/>